<dbReference type="SUPFAM" id="SSF46689">
    <property type="entry name" value="Homeodomain-like"/>
    <property type="match status" value="1"/>
</dbReference>
<evidence type="ECO:0000259" key="5">
    <source>
        <dbReference type="PROSITE" id="PS50045"/>
    </source>
</evidence>
<dbReference type="SMART" id="SM00382">
    <property type="entry name" value="AAA"/>
    <property type="match status" value="1"/>
</dbReference>
<dbReference type="PRINTS" id="PR01590">
    <property type="entry name" value="HTHFIS"/>
</dbReference>
<dbReference type="Pfam" id="PF02954">
    <property type="entry name" value="HTH_8"/>
    <property type="match status" value="1"/>
</dbReference>
<feature type="domain" description="Sigma-54 factor interaction" evidence="5">
    <location>
        <begin position="156"/>
        <end position="385"/>
    </location>
</feature>
<keyword evidence="1" id="KW-0547">Nucleotide-binding</keyword>
<dbReference type="PROSITE" id="PS00675">
    <property type="entry name" value="SIGMA54_INTERACT_1"/>
    <property type="match status" value="1"/>
</dbReference>
<gene>
    <name evidence="6" type="ORF">EVG15_05055</name>
</gene>
<dbReference type="EMBL" id="SGBB01000007">
    <property type="protein sequence ID" value="RZD18566.1"/>
    <property type="molecule type" value="Genomic_DNA"/>
</dbReference>
<dbReference type="InterPro" id="IPR002197">
    <property type="entry name" value="HTH_Fis"/>
</dbReference>
<proteinExistence type="predicted"/>
<sequence length="525" mass="60059">MMRGSQTENNFKYLAYIITQTEEAGIIIKKTLLKTLSADKIKLLKNCNELPKHFQNSTYIIFEYNEANISYIAKIGSRRNLNLFVYVEDINNLTENNILELIKHKIDHALYPQNIVNIRYENFVDSKIFKKKNTGAFIDIESSLLNDINIELEENIYGISYKLKKIIDGIKKIALSDSNVLITGESGTGKELVARLIHQKSKRNKKNIIPVNCGAMPGELLESELFGYKKGAFTGAYADKPGRFELANQSTIFLDEIGDMNFSLQVKLLRVIQEHEIEPVGSIKPTKVDCRIITATNKNLEELVAKNLFREDLFYRINVIPIYILPLRERKSDIILLIYHFLKKLASAKNNLVYGISENAVKILLSYDWFGNVRELENIIEMLVVLNEKGVITEDEIPDKYFKNSDINKTYYLEKGLNLNQNDNNINNIKKHTEIKTAIDNSASNNNIGGKIDNHNNNNNNLINTLDLSINPINLKNEVEQFELNLIKQALEISNGVKDKAAKILGINRTTLIEKLKRYRSNNLK</sequence>
<dbReference type="GO" id="GO:0043565">
    <property type="term" value="F:sequence-specific DNA binding"/>
    <property type="evidence" value="ECO:0007669"/>
    <property type="project" value="InterPro"/>
</dbReference>
<dbReference type="GO" id="GO:0006355">
    <property type="term" value="P:regulation of DNA-templated transcription"/>
    <property type="evidence" value="ECO:0007669"/>
    <property type="project" value="InterPro"/>
</dbReference>
<dbReference type="PANTHER" id="PTHR32071:SF57">
    <property type="entry name" value="C4-DICARBOXYLATE TRANSPORT TRANSCRIPTIONAL REGULATORY PROTEIN DCTD"/>
    <property type="match status" value="1"/>
</dbReference>
<protein>
    <submittedName>
        <fullName evidence="6">Sigma-54-dependent Fis family transcriptional regulator</fullName>
    </submittedName>
</protein>
<reference evidence="6 7" key="1">
    <citation type="journal article" date="2019" name="ISME J.">
        <title>Insights into ecological role of a new deltaproteobacterial order Candidatus Acidulodesulfobacterales by metagenomics and metatranscriptomics.</title>
        <authorList>
            <person name="Tan S."/>
            <person name="Liu J."/>
            <person name="Fang Y."/>
            <person name="Hedlund B.P."/>
            <person name="Lian Z.H."/>
            <person name="Huang L.Y."/>
            <person name="Li J.T."/>
            <person name="Huang L.N."/>
            <person name="Li W.J."/>
            <person name="Jiang H.C."/>
            <person name="Dong H.L."/>
            <person name="Shu W.S."/>
        </authorList>
    </citation>
    <scope>NUCLEOTIDE SEQUENCE [LARGE SCALE GENOMIC DNA]</scope>
    <source>
        <strain evidence="6">AP1</strain>
    </source>
</reference>
<dbReference type="SUPFAM" id="SSF52540">
    <property type="entry name" value="P-loop containing nucleoside triphosphate hydrolases"/>
    <property type="match status" value="1"/>
</dbReference>
<dbReference type="FunFam" id="3.40.50.300:FF:000006">
    <property type="entry name" value="DNA-binding transcriptional regulator NtrC"/>
    <property type="match status" value="1"/>
</dbReference>
<organism evidence="6 7">
    <name type="scientific">Candidatus Acididesulfobacter diazotrophicus</name>
    <dbReference type="NCBI Taxonomy" id="2597226"/>
    <lineage>
        <taxon>Bacteria</taxon>
        <taxon>Deltaproteobacteria</taxon>
        <taxon>Candidatus Acidulodesulfobacterales</taxon>
        <taxon>Candidatus Acididesulfobacter</taxon>
    </lineage>
</organism>
<dbReference type="Pfam" id="PF25601">
    <property type="entry name" value="AAA_lid_14"/>
    <property type="match status" value="1"/>
</dbReference>
<keyword evidence="4" id="KW-0804">Transcription</keyword>
<dbReference type="Gene3D" id="1.10.8.60">
    <property type="match status" value="1"/>
</dbReference>
<dbReference type="AlphaFoldDB" id="A0A519BMR8"/>
<dbReference type="InterPro" id="IPR003593">
    <property type="entry name" value="AAA+_ATPase"/>
</dbReference>
<evidence type="ECO:0000313" key="6">
    <source>
        <dbReference type="EMBL" id="RZD18566.1"/>
    </source>
</evidence>
<accession>A0A519BMR8</accession>
<dbReference type="InterPro" id="IPR027417">
    <property type="entry name" value="P-loop_NTPase"/>
</dbReference>
<dbReference type="GO" id="GO:0005524">
    <property type="term" value="F:ATP binding"/>
    <property type="evidence" value="ECO:0007669"/>
    <property type="project" value="UniProtKB-KW"/>
</dbReference>
<dbReference type="Pfam" id="PF00158">
    <property type="entry name" value="Sigma54_activat"/>
    <property type="match status" value="1"/>
</dbReference>
<evidence type="ECO:0000256" key="2">
    <source>
        <dbReference type="ARBA" id="ARBA00022840"/>
    </source>
</evidence>
<evidence type="ECO:0000256" key="4">
    <source>
        <dbReference type="ARBA" id="ARBA00023163"/>
    </source>
</evidence>
<name>A0A519BMR8_9DELT</name>
<dbReference type="InterPro" id="IPR025662">
    <property type="entry name" value="Sigma_54_int_dom_ATP-bd_1"/>
</dbReference>
<evidence type="ECO:0000256" key="3">
    <source>
        <dbReference type="ARBA" id="ARBA00023015"/>
    </source>
</evidence>
<dbReference type="InterPro" id="IPR009057">
    <property type="entry name" value="Homeodomain-like_sf"/>
</dbReference>
<dbReference type="Proteomes" id="UP000319296">
    <property type="component" value="Unassembled WGS sequence"/>
</dbReference>
<dbReference type="Gene3D" id="3.40.50.300">
    <property type="entry name" value="P-loop containing nucleotide triphosphate hydrolases"/>
    <property type="match status" value="1"/>
</dbReference>
<dbReference type="PROSITE" id="PS50045">
    <property type="entry name" value="SIGMA54_INTERACT_4"/>
    <property type="match status" value="1"/>
</dbReference>
<evidence type="ECO:0000256" key="1">
    <source>
        <dbReference type="ARBA" id="ARBA00022741"/>
    </source>
</evidence>
<comment type="caution">
    <text evidence="6">The sequence shown here is derived from an EMBL/GenBank/DDBJ whole genome shotgun (WGS) entry which is preliminary data.</text>
</comment>
<dbReference type="CDD" id="cd00009">
    <property type="entry name" value="AAA"/>
    <property type="match status" value="1"/>
</dbReference>
<dbReference type="Gene3D" id="1.10.10.60">
    <property type="entry name" value="Homeodomain-like"/>
    <property type="match status" value="1"/>
</dbReference>
<keyword evidence="3" id="KW-0805">Transcription regulation</keyword>
<dbReference type="PANTHER" id="PTHR32071">
    <property type="entry name" value="TRANSCRIPTIONAL REGULATORY PROTEIN"/>
    <property type="match status" value="1"/>
</dbReference>
<evidence type="ECO:0000313" key="7">
    <source>
        <dbReference type="Proteomes" id="UP000319296"/>
    </source>
</evidence>
<keyword evidence="2" id="KW-0067">ATP-binding</keyword>
<dbReference type="InterPro" id="IPR058031">
    <property type="entry name" value="AAA_lid_NorR"/>
</dbReference>
<dbReference type="InterPro" id="IPR002078">
    <property type="entry name" value="Sigma_54_int"/>
</dbReference>